<dbReference type="STRING" id="161767.ENSAPEP00000015480"/>
<reference evidence="1" key="2">
    <citation type="submission" date="2025-08" db="UniProtKB">
        <authorList>
            <consortium name="Ensembl"/>
        </authorList>
    </citation>
    <scope>IDENTIFICATION</scope>
</reference>
<keyword evidence="2" id="KW-1185">Reference proteome</keyword>
<name>A0A3P8ST46_AMPPE</name>
<protein>
    <submittedName>
        <fullName evidence="1">Uncharacterized protein</fullName>
    </submittedName>
</protein>
<proteinExistence type="predicted"/>
<reference evidence="1 2" key="1">
    <citation type="submission" date="2018-03" db="EMBL/GenBank/DDBJ databases">
        <title>Finding Nemo's genes: A chromosome-scale reference assembly of the genome of the orange clownfish Amphiprion percula.</title>
        <authorList>
            <person name="Lehmann R."/>
        </authorList>
    </citation>
    <scope>NUCLEOTIDE SEQUENCE</scope>
</reference>
<organism evidence="1 2">
    <name type="scientific">Amphiprion percula</name>
    <name type="common">Orange clownfish</name>
    <name type="synonym">Lutjanus percula</name>
    <dbReference type="NCBI Taxonomy" id="161767"/>
    <lineage>
        <taxon>Eukaryota</taxon>
        <taxon>Metazoa</taxon>
        <taxon>Chordata</taxon>
        <taxon>Craniata</taxon>
        <taxon>Vertebrata</taxon>
        <taxon>Euteleostomi</taxon>
        <taxon>Actinopterygii</taxon>
        <taxon>Neopterygii</taxon>
        <taxon>Teleostei</taxon>
        <taxon>Neoteleostei</taxon>
        <taxon>Acanthomorphata</taxon>
        <taxon>Ovalentaria</taxon>
        <taxon>Pomacentridae</taxon>
        <taxon>Amphiprion</taxon>
    </lineage>
</organism>
<evidence type="ECO:0000313" key="1">
    <source>
        <dbReference type="Ensembl" id="ENSAPEP00000015480.1"/>
    </source>
</evidence>
<reference evidence="1" key="3">
    <citation type="submission" date="2025-09" db="UniProtKB">
        <authorList>
            <consortium name="Ensembl"/>
        </authorList>
    </citation>
    <scope>IDENTIFICATION</scope>
</reference>
<accession>A0A3P8ST46</accession>
<dbReference type="AlphaFoldDB" id="A0A3P8ST46"/>
<dbReference type="Proteomes" id="UP000265080">
    <property type="component" value="Chromosome 1"/>
</dbReference>
<dbReference type="Ensembl" id="ENSAPET00000015883.1">
    <property type="protein sequence ID" value="ENSAPEP00000015480.1"/>
    <property type="gene ID" value="ENSAPEG00000011035.1"/>
</dbReference>
<sequence length="75" mass="9163">MIDSVHVFNRLKSLHRHRVNGRKPEKELLLSKENIILYFKFSKEHLDTPLYYWENVLLTDVTNVELFGKNRQRYM</sequence>
<evidence type="ECO:0000313" key="2">
    <source>
        <dbReference type="Proteomes" id="UP000265080"/>
    </source>
</evidence>
<dbReference type="GeneTree" id="ENSGT01030000235350"/>